<name>A0AAV9HNE5_9PEZI</name>
<dbReference type="Pfam" id="PF12923">
    <property type="entry name" value="RRP7"/>
    <property type="match status" value="1"/>
</dbReference>
<gene>
    <name evidence="5" type="ORF">QBC42DRAFT_179338</name>
</gene>
<keyword evidence="6" id="KW-1185">Reference proteome</keyword>
<reference evidence="5" key="1">
    <citation type="journal article" date="2023" name="Mol. Phylogenet. Evol.">
        <title>Genome-scale phylogeny and comparative genomics of the fungal order Sordariales.</title>
        <authorList>
            <person name="Hensen N."/>
            <person name="Bonometti L."/>
            <person name="Westerberg I."/>
            <person name="Brannstrom I.O."/>
            <person name="Guillou S."/>
            <person name="Cros-Aarteil S."/>
            <person name="Calhoun S."/>
            <person name="Haridas S."/>
            <person name="Kuo A."/>
            <person name="Mondo S."/>
            <person name="Pangilinan J."/>
            <person name="Riley R."/>
            <person name="LaButti K."/>
            <person name="Andreopoulos B."/>
            <person name="Lipzen A."/>
            <person name="Chen C."/>
            <person name="Yan M."/>
            <person name="Daum C."/>
            <person name="Ng V."/>
            <person name="Clum A."/>
            <person name="Steindorff A."/>
            <person name="Ohm R.A."/>
            <person name="Martin F."/>
            <person name="Silar P."/>
            <person name="Natvig D.O."/>
            <person name="Lalanne C."/>
            <person name="Gautier V."/>
            <person name="Ament-Velasquez S.L."/>
            <person name="Kruys A."/>
            <person name="Hutchinson M.I."/>
            <person name="Powell A.J."/>
            <person name="Barry K."/>
            <person name="Miller A.N."/>
            <person name="Grigoriev I.V."/>
            <person name="Debuchy R."/>
            <person name="Gladieux P."/>
            <person name="Hiltunen Thoren M."/>
            <person name="Johannesson H."/>
        </authorList>
    </citation>
    <scope>NUCLEOTIDE SEQUENCE</scope>
    <source>
        <strain evidence="5">PSN324</strain>
    </source>
</reference>
<dbReference type="GO" id="GO:0034456">
    <property type="term" value="C:UTP-C complex"/>
    <property type="evidence" value="ECO:0007669"/>
    <property type="project" value="TreeGrafter"/>
</dbReference>
<evidence type="ECO:0000259" key="3">
    <source>
        <dbReference type="Pfam" id="PF12923"/>
    </source>
</evidence>
<sequence length="324" mass="36296">MPSTGPLKIGDFSVLPISIPPVVTSYPKPITHHLYVRRNTPKVPTPNASRSLFVTNCPIDSTEAHFRTLFASLVGAGRFESITFESRKDYAHKSSPQQLLEAAVPASASRLLQAHSKKRKHSESEDDSAAGLEAILLPQTFTRHLLPSGSSAVILLADASSVEQVLKAIARQYSSKKSIPLIWPSPPQVKPLGAPWLKSHNRLRYPPAHVLQQSVDAFSSLFSQREREAAEIAKRLRSQPDEDGFVTVTRGGRNAPASKNEAEEAKRKMLERESKKKEELANFYRFQLREKKKAEQGELLKRFDEDRKKLEAMRVKRGKFVPET</sequence>
<protein>
    <submittedName>
        <fullName evidence="5">Ribosomal RNA-processing protein 7-domain-containing protein</fullName>
    </submittedName>
</protein>
<feature type="domain" description="Rrp7 RRM-like N-terminal" evidence="4">
    <location>
        <begin position="10"/>
        <end position="198"/>
    </location>
</feature>
<accession>A0AAV9HNE5</accession>
<dbReference type="InterPro" id="IPR024326">
    <property type="entry name" value="RRP7_C"/>
</dbReference>
<dbReference type="InterPro" id="IPR040447">
    <property type="entry name" value="RRM_Rrp7"/>
</dbReference>
<dbReference type="CDD" id="cd12293">
    <property type="entry name" value="dRRM_Rrp7p"/>
    <property type="match status" value="1"/>
</dbReference>
<dbReference type="GO" id="GO:0000028">
    <property type="term" value="P:ribosomal small subunit assembly"/>
    <property type="evidence" value="ECO:0007669"/>
    <property type="project" value="TreeGrafter"/>
</dbReference>
<evidence type="ECO:0000313" key="5">
    <source>
        <dbReference type="EMBL" id="KAK4461098.1"/>
    </source>
</evidence>
<feature type="region of interest" description="Disordered" evidence="2">
    <location>
        <begin position="243"/>
        <end position="264"/>
    </location>
</feature>
<dbReference type="PANTHER" id="PTHR13191:SF0">
    <property type="entry name" value="RIBOSOMAL RNA-PROCESSING PROTEIN 7 HOMOLOG A-RELATED"/>
    <property type="match status" value="1"/>
</dbReference>
<dbReference type="GO" id="GO:0006364">
    <property type="term" value="P:rRNA processing"/>
    <property type="evidence" value="ECO:0007669"/>
    <property type="project" value="TreeGrafter"/>
</dbReference>
<evidence type="ECO:0000259" key="4">
    <source>
        <dbReference type="Pfam" id="PF17799"/>
    </source>
</evidence>
<dbReference type="CDD" id="cd12950">
    <property type="entry name" value="RRP7_Rrp7p"/>
    <property type="match status" value="1"/>
</dbReference>
<evidence type="ECO:0000256" key="2">
    <source>
        <dbReference type="SAM" id="MobiDB-lite"/>
    </source>
</evidence>
<dbReference type="EMBL" id="MU864997">
    <property type="protein sequence ID" value="KAK4461098.1"/>
    <property type="molecule type" value="Genomic_DNA"/>
</dbReference>
<dbReference type="Proteomes" id="UP001321749">
    <property type="component" value="Unassembled WGS sequence"/>
</dbReference>
<comment type="similarity">
    <text evidence="1">Belongs to the RRP7 family.</text>
</comment>
<dbReference type="Pfam" id="PF17799">
    <property type="entry name" value="RRM_Rrp7"/>
    <property type="match status" value="1"/>
</dbReference>
<reference evidence="5" key="2">
    <citation type="submission" date="2023-06" db="EMBL/GenBank/DDBJ databases">
        <authorList>
            <consortium name="Lawrence Berkeley National Laboratory"/>
            <person name="Mondo S.J."/>
            <person name="Hensen N."/>
            <person name="Bonometti L."/>
            <person name="Westerberg I."/>
            <person name="Brannstrom I.O."/>
            <person name="Guillou S."/>
            <person name="Cros-Aarteil S."/>
            <person name="Calhoun S."/>
            <person name="Haridas S."/>
            <person name="Kuo A."/>
            <person name="Pangilinan J."/>
            <person name="Riley R."/>
            <person name="Labutti K."/>
            <person name="Andreopoulos B."/>
            <person name="Lipzen A."/>
            <person name="Chen C."/>
            <person name="Yanf M."/>
            <person name="Daum C."/>
            <person name="Ng V."/>
            <person name="Clum A."/>
            <person name="Steindorff A."/>
            <person name="Ohm R."/>
            <person name="Martin F."/>
            <person name="Silar P."/>
            <person name="Natvig D."/>
            <person name="Lalanne C."/>
            <person name="Gautier V."/>
            <person name="Ament-Velasquez S.L."/>
            <person name="Kruys A."/>
            <person name="Hutchinson M.I."/>
            <person name="Powell A.J."/>
            <person name="Barry K."/>
            <person name="Miller A.N."/>
            <person name="Grigoriev I.V."/>
            <person name="Debuchy R."/>
            <person name="Gladieux P."/>
            <person name="Thoren M.H."/>
            <person name="Johannesson H."/>
        </authorList>
    </citation>
    <scope>NUCLEOTIDE SEQUENCE</scope>
    <source>
        <strain evidence="5">PSN324</strain>
    </source>
</reference>
<feature type="domain" description="Ribosomal RNA-processing protein 7 C-terminal" evidence="3">
    <location>
        <begin position="203"/>
        <end position="322"/>
    </location>
</feature>
<dbReference type="PANTHER" id="PTHR13191">
    <property type="entry name" value="RIBOSOMAL RNA PROCESSING PROTEIN 7-RELATED"/>
    <property type="match status" value="1"/>
</dbReference>
<comment type="caution">
    <text evidence="5">The sequence shown here is derived from an EMBL/GenBank/DDBJ whole genome shotgun (WGS) entry which is preliminary data.</text>
</comment>
<evidence type="ECO:0000256" key="1">
    <source>
        <dbReference type="ARBA" id="ARBA00006110"/>
    </source>
</evidence>
<evidence type="ECO:0000313" key="6">
    <source>
        <dbReference type="Proteomes" id="UP001321749"/>
    </source>
</evidence>
<dbReference type="Gene3D" id="6.10.250.1770">
    <property type="match status" value="1"/>
</dbReference>
<organism evidence="5 6">
    <name type="scientific">Cladorrhinum samala</name>
    <dbReference type="NCBI Taxonomy" id="585594"/>
    <lineage>
        <taxon>Eukaryota</taxon>
        <taxon>Fungi</taxon>
        <taxon>Dikarya</taxon>
        <taxon>Ascomycota</taxon>
        <taxon>Pezizomycotina</taxon>
        <taxon>Sordariomycetes</taxon>
        <taxon>Sordariomycetidae</taxon>
        <taxon>Sordariales</taxon>
        <taxon>Podosporaceae</taxon>
        <taxon>Cladorrhinum</taxon>
    </lineage>
</organism>
<dbReference type="AlphaFoldDB" id="A0AAV9HNE5"/>
<dbReference type="InterPro" id="IPR040446">
    <property type="entry name" value="RRP7"/>
</dbReference>
<proteinExistence type="inferred from homology"/>
<dbReference type="GO" id="GO:0032545">
    <property type="term" value="C:CURI complex"/>
    <property type="evidence" value="ECO:0007669"/>
    <property type="project" value="TreeGrafter"/>
</dbReference>